<evidence type="ECO:0000256" key="1">
    <source>
        <dbReference type="SAM" id="MobiDB-lite"/>
    </source>
</evidence>
<proteinExistence type="predicted"/>
<name>A0ABN0U2U5_9ACTN</name>
<gene>
    <name evidence="2" type="ORF">GCM10009539_22590</name>
</gene>
<organism evidence="2 3">
    <name type="scientific">Cryptosporangium japonicum</name>
    <dbReference type="NCBI Taxonomy" id="80872"/>
    <lineage>
        <taxon>Bacteria</taxon>
        <taxon>Bacillati</taxon>
        <taxon>Actinomycetota</taxon>
        <taxon>Actinomycetes</taxon>
        <taxon>Cryptosporangiales</taxon>
        <taxon>Cryptosporangiaceae</taxon>
        <taxon>Cryptosporangium</taxon>
    </lineage>
</organism>
<feature type="compositionally biased region" description="Basic and acidic residues" evidence="1">
    <location>
        <begin position="99"/>
        <end position="117"/>
    </location>
</feature>
<comment type="caution">
    <text evidence="2">The sequence shown here is derived from an EMBL/GenBank/DDBJ whole genome shotgun (WGS) entry which is preliminary data.</text>
</comment>
<evidence type="ECO:0000313" key="2">
    <source>
        <dbReference type="EMBL" id="GAA0236771.1"/>
    </source>
</evidence>
<accession>A0ABN0U2U5</accession>
<feature type="region of interest" description="Disordered" evidence="1">
    <location>
        <begin position="85"/>
        <end position="117"/>
    </location>
</feature>
<dbReference type="Proteomes" id="UP001500967">
    <property type="component" value="Unassembled WGS sequence"/>
</dbReference>
<protein>
    <submittedName>
        <fullName evidence="2">Uncharacterized protein</fullName>
    </submittedName>
</protein>
<evidence type="ECO:0000313" key="3">
    <source>
        <dbReference type="Proteomes" id="UP001500967"/>
    </source>
</evidence>
<sequence length="117" mass="12447">MDLGEQPTDAVAHAGRLAGQVVVESDQDLQFGECFVAEVDAPQRVGHGPGRVSDDVRVSGIGLGLTGMQISDPAHRQTGQIGHIVALGASDRDRHRRLTPADRRPRARVRGEPGDPV</sequence>
<reference evidence="2 3" key="1">
    <citation type="journal article" date="2019" name="Int. J. Syst. Evol. Microbiol.">
        <title>The Global Catalogue of Microorganisms (GCM) 10K type strain sequencing project: providing services to taxonomists for standard genome sequencing and annotation.</title>
        <authorList>
            <consortium name="The Broad Institute Genomics Platform"/>
            <consortium name="The Broad Institute Genome Sequencing Center for Infectious Disease"/>
            <person name="Wu L."/>
            <person name="Ma J."/>
        </authorList>
    </citation>
    <scope>NUCLEOTIDE SEQUENCE [LARGE SCALE GENOMIC DNA]</scope>
    <source>
        <strain evidence="2 3">JCM 10425</strain>
    </source>
</reference>
<keyword evidence="3" id="KW-1185">Reference proteome</keyword>
<dbReference type="EMBL" id="BAAAGX010000009">
    <property type="protein sequence ID" value="GAA0236771.1"/>
    <property type="molecule type" value="Genomic_DNA"/>
</dbReference>